<comment type="caution">
    <text evidence="2">The sequence shown here is derived from an EMBL/GenBank/DDBJ whole genome shotgun (WGS) entry which is preliminary data.</text>
</comment>
<proteinExistence type="predicted"/>
<feature type="transmembrane region" description="Helical" evidence="1">
    <location>
        <begin position="207"/>
        <end position="226"/>
    </location>
</feature>
<feature type="transmembrane region" description="Helical" evidence="1">
    <location>
        <begin position="671"/>
        <end position="691"/>
    </location>
</feature>
<sequence length="722" mass="80031">MMSSSDRRDSLRWIGVVGRSLQSSWKMLITLFAVSGVIAVLLFSNMAVLYSAKEYPSHNIAIEQFSAIPSSSGEKSGITVDKQGIHVPAQGGDVQLHDLGYKTKTLHLESQAHDSVYASGSVSICDASNTAGRGNPCDRARLNNYAFADSFRLSPHGKHNSAVVRFNSTGNVQGMLLHFNETTAPYTITSITANPATHFTVSIAKWLLTYVLLVGIYCIVKSRAYAVVYDWDNRSHNIGFAVMTAVCMLIPLVIRFVVYRSSGMLVQFPSNTGDQYALQLEAWKQGSLSLVQQPPKDLLQLDNPYSLASRVMLPDSGLYDVVLFNGKYWTYFGVTPLLLVYLPFNALFPNRLPADLTVTTIFACGAALFLCLAVRELLANWKIRPNYLLLLCSLPALCAGSLIYFIQSCSAVYYIPLLCAIMCASMFIFFGLRACRANRQIIRSVLFVCSGIALALQLGSRPNSLIGTVCFMAPLFIGVLLDKQRKMRGKLIDAGSFLIPTLLGFAAQLWYNKLRFGSLFNFGNKLQVTIDDLRDNALTFDPMKLKDMILDFFLLPFKVSPDFPYISYQTSIGSGYGNYAYLHYMFGIGMIPLVWFVFAAFRKVGRVCNEKAMVHSGLVGCLVLTYINYAIAGSIFRYYCDFLFILLLIAVMAMLRTVHPNNESQETSFSLYVPAIIVCVATVIIGLLLVFSDHPELVSMVSNANPDLYVALSYFFDFALGV</sequence>
<name>A0ABS5UX48_9BIFI</name>
<protein>
    <submittedName>
        <fullName evidence="2">Uncharacterized protein</fullName>
    </submittedName>
</protein>
<feature type="transmembrane region" description="Helical" evidence="1">
    <location>
        <begin position="441"/>
        <end position="459"/>
    </location>
</feature>
<evidence type="ECO:0000313" key="3">
    <source>
        <dbReference type="Proteomes" id="UP000711736"/>
    </source>
</evidence>
<feature type="transmembrane region" description="Helical" evidence="1">
    <location>
        <begin position="465"/>
        <end position="482"/>
    </location>
</feature>
<gene>
    <name evidence="2" type="ORF">JS530_09075</name>
</gene>
<keyword evidence="1" id="KW-0812">Transmembrane</keyword>
<feature type="transmembrane region" description="Helical" evidence="1">
    <location>
        <begin position="412"/>
        <end position="432"/>
    </location>
</feature>
<feature type="transmembrane region" description="Helical" evidence="1">
    <location>
        <begin position="356"/>
        <end position="375"/>
    </location>
</feature>
<keyword evidence="3" id="KW-1185">Reference proteome</keyword>
<dbReference type="EMBL" id="JAFEJU010000007">
    <property type="protein sequence ID" value="MBT1175645.1"/>
    <property type="molecule type" value="Genomic_DNA"/>
</dbReference>
<keyword evidence="1" id="KW-1133">Transmembrane helix</keyword>
<feature type="transmembrane region" description="Helical" evidence="1">
    <location>
        <begin position="238"/>
        <end position="258"/>
    </location>
</feature>
<feature type="transmembrane region" description="Helical" evidence="1">
    <location>
        <begin position="581"/>
        <end position="601"/>
    </location>
</feature>
<dbReference type="Proteomes" id="UP000711736">
    <property type="component" value="Unassembled WGS sequence"/>
</dbReference>
<organism evidence="2 3">
    <name type="scientific">Bifidobacterium colobi</name>
    <dbReference type="NCBI Taxonomy" id="2809026"/>
    <lineage>
        <taxon>Bacteria</taxon>
        <taxon>Bacillati</taxon>
        <taxon>Actinomycetota</taxon>
        <taxon>Actinomycetes</taxon>
        <taxon>Bifidobacteriales</taxon>
        <taxon>Bifidobacteriaceae</taxon>
        <taxon>Bifidobacterium</taxon>
    </lineage>
</organism>
<feature type="transmembrane region" description="Helical" evidence="1">
    <location>
        <begin position="642"/>
        <end position="659"/>
    </location>
</feature>
<evidence type="ECO:0000313" key="2">
    <source>
        <dbReference type="EMBL" id="MBT1175645.1"/>
    </source>
</evidence>
<evidence type="ECO:0000256" key="1">
    <source>
        <dbReference type="SAM" id="Phobius"/>
    </source>
</evidence>
<dbReference type="RefSeq" id="WP_214376842.1">
    <property type="nucleotide sequence ID" value="NZ_JAFEJU010000007.1"/>
</dbReference>
<feature type="transmembrane region" description="Helical" evidence="1">
    <location>
        <begin position="387"/>
        <end position="406"/>
    </location>
</feature>
<feature type="transmembrane region" description="Helical" evidence="1">
    <location>
        <begin position="494"/>
        <end position="511"/>
    </location>
</feature>
<keyword evidence="1" id="KW-0472">Membrane</keyword>
<feature type="transmembrane region" description="Helical" evidence="1">
    <location>
        <begin position="27"/>
        <end position="50"/>
    </location>
</feature>
<feature type="transmembrane region" description="Helical" evidence="1">
    <location>
        <begin position="328"/>
        <end position="344"/>
    </location>
</feature>
<feature type="transmembrane region" description="Helical" evidence="1">
    <location>
        <begin position="613"/>
        <end position="636"/>
    </location>
</feature>
<accession>A0ABS5UX48</accession>
<reference evidence="2 3" key="1">
    <citation type="journal article" date="2021" name="Environ. Microbiol.">
        <title>Genetic insights into the dark matter of the mammalian gut microbiota through targeted genome reconstruction.</title>
        <authorList>
            <person name="Lugli G.A."/>
            <person name="Alessandri G."/>
            <person name="Milani C."/>
            <person name="Viappiani A."/>
            <person name="Fontana F."/>
            <person name="Tarracchini C."/>
            <person name="Mancabelli L."/>
            <person name="Argentini C."/>
            <person name="Ruiz L."/>
            <person name="Margolles A."/>
            <person name="van Sinderen D."/>
            <person name="Turroni F."/>
            <person name="Ventura M."/>
        </authorList>
    </citation>
    <scope>NUCLEOTIDE SEQUENCE [LARGE SCALE GENOMIC DNA]</scope>
    <source>
        <strain evidence="2 3">LC6</strain>
    </source>
</reference>